<dbReference type="PANTHER" id="PTHR32089">
    <property type="entry name" value="METHYL-ACCEPTING CHEMOTAXIS PROTEIN MCPB"/>
    <property type="match status" value="1"/>
</dbReference>
<dbReference type="InterPro" id="IPR004090">
    <property type="entry name" value="Chemotax_Me-accpt_rcpt"/>
</dbReference>
<dbReference type="EMBL" id="RWHX01000006">
    <property type="protein sequence ID" value="RSK84428.1"/>
    <property type="molecule type" value="Genomic_DNA"/>
</dbReference>
<feature type="domain" description="Methyl-accepting transducer" evidence="8">
    <location>
        <begin position="23"/>
        <end position="277"/>
    </location>
</feature>
<dbReference type="PRINTS" id="PR00260">
    <property type="entry name" value="CHEMTRNSDUCR"/>
</dbReference>
<name>A0A0B5FH86_9BURK</name>
<evidence type="ECO:0000259" key="8">
    <source>
        <dbReference type="PROSITE" id="PS50111"/>
    </source>
</evidence>
<evidence type="ECO:0000313" key="9">
    <source>
        <dbReference type="EMBL" id="RSK84428.1"/>
    </source>
</evidence>
<evidence type="ECO:0000256" key="1">
    <source>
        <dbReference type="ARBA" id="ARBA00004141"/>
    </source>
</evidence>
<evidence type="ECO:0000313" key="12">
    <source>
        <dbReference type="Proteomes" id="UP000364291"/>
    </source>
</evidence>
<evidence type="ECO:0000256" key="2">
    <source>
        <dbReference type="ARBA" id="ARBA00022692"/>
    </source>
</evidence>
<keyword evidence="3" id="KW-1133">Transmembrane helix</keyword>
<protein>
    <submittedName>
        <fullName evidence="9 10">Chemotaxis protein</fullName>
    </submittedName>
</protein>
<dbReference type="STRING" id="93218.XM39_14530"/>
<dbReference type="Proteomes" id="UP000270216">
    <property type="component" value="Unassembled WGS sequence"/>
</dbReference>
<organism evidence="10 12">
    <name type="scientific">Pandoraea apista</name>
    <dbReference type="NCBI Taxonomy" id="93218"/>
    <lineage>
        <taxon>Bacteria</taxon>
        <taxon>Pseudomonadati</taxon>
        <taxon>Pseudomonadota</taxon>
        <taxon>Betaproteobacteria</taxon>
        <taxon>Burkholderiales</taxon>
        <taxon>Burkholderiaceae</taxon>
        <taxon>Pandoraea</taxon>
    </lineage>
</organism>
<evidence type="ECO:0000256" key="3">
    <source>
        <dbReference type="ARBA" id="ARBA00022989"/>
    </source>
</evidence>
<dbReference type="Pfam" id="PF00015">
    <property type="entry name" value="MCPsignal"/>
    <property type="match status" value="1"/>
</dbReference>
<reference evidence="10 12" key="2">
    <citation type="submission" date="2019-08" db="EMBL/GenBank/DDBJ databases">
        <authorList>
            <person name="Peeters C."/>
        </authorList>
    </citation>
    <scope>NUCLEOTIDE SEQUENCE [LARGE SCALE GENOMIC DNA]</scope>
    <source>
        <strain evidence="10 12">LMG 18089</strain>
    </source>
</reference>
<dbReference type="AlphaFoldDB" id="A0A0B5FH86"/>
<sequence>MGLFTRTRGAAKTVAIMNEVATNAGTLGVELCDIAGNVDEIAVRIKRQAEVFQELRRAAADTSEGNQRIASAAREARDVADRASAEISASRNTADASLASIHGLVEGVSGMAGEIAGLRDALDHVGKVAEGISVIARQTNLLALNAAIEAARAGAAGRSFAVVATEVKLLASKTAEATQQIEHTLAALGERTERLMRESNANVARANDAREGTRAIANVIETAGSALDTFDRQAGQIAEVSEAIENECTTLAAHVDEMADGVSHSADHVESARERINGLLSVSEHLIGLIAEADVETEDTPFIRAVRRAAKQVGESFEAALAKGKISEQELFDRRYEPIPGSNPQQLMASFTRFTDETLPAIQEPLLGLNERITFCAAVDENGYLPTHNRKFSQSPTNDPVWNAANCRNRRLFNDRTGAAAGRNTKPLLLQTYRRDMGGGEFVVMKDASAPIYVNGRHWGGFRIAYRVAR</sequence>
<proteinExistence type="inferred from homology"/>
<dbReference type="SUPFAM" id="SSF58104">
    <property type="entry name" value="Methyl-accepting chemotaxis protein (MCP) signaling domain"/>
    <property type="match status" value="1"/>
</dbReference>
<dbReference type="PANTHER" id="PTHR32089:SF119">
    <property type="entry name" value="METHYL-ACCEPTING CHEMOTAXIS PROTEIN CTPL"/>
    <property type="match status" value="1"/>
</dbReference>
<dbReference type="GO" id="GO:0007165">
    <property type="term" value="P:signal transduction"/>
    <property type="evidence" value="ECO:0007669"/>
    <property type="project" value="UniProtKB-KW"/>
</dbReference>
<comment type="subcellular location">
    <subcellularLocation>
        <location evidence="1">Membrane</location>
        <topology evidence="1">Multi-pass membrane protein</topology>
    </subcellularLocation>
</comment>
<dbReference type="GeneID" id="47016025"/>
<evidence type="ECO:0000256" key="4">
    <source>
        <dbReference type="ARBA" id="ARBA00023136"/>
    </source>
</evidence>
<evidence type="ECO:0000256" key="5">
    <source>
        <dbReference type="ARBA" id="ARBA00023224"/>
    </source>
</evidence>
<dbReference type="Gene3D" id="1.10.287.950">
    <property type="entry name" value="Methyl-accepting chemotaxis protein"/>
    <property type="match status" value="1"/>
</dbReference>
<dbReference type="GO" id="GO:0016020">
    <property type="term" value="C:membrane"/>
    <property type="evidence" value="ECO:0007669"/>
    <property type="project" value="UniProtKB-SubCell"/>
</dbReference>
<keyword evidence="5 7" id="KW-0807">Transducer</keyword>
<evidence type="ECO:0000313" key="11">
    <source>
        <dbReference type="Proteomes" id="UP000270216"/>
    </source>
</evidence>
<dbReference type="GO" id="GO:0004888">
    <property type="term" value="F:transmembrane signaling receptor activity"/>
    <property type="evidence" value="ECO:0007669"/>
    <property type="project" value="InterPro"/>
</dbReference>
<dbReference type="OrthoDB" id="2489132at2"/>
<dbReference type="PROSITE" id="PS50111">
    <property type="entry name" value="CHEMOTAXIS_TRANSDUC_2"/>
    <property type="match status" value="1"/>
</dbReference>
<dbReference type="RefSeq" id="WP_042114855.1">
    <property type="nucleotide sequence ID" value="NZ_CABPSX010000007.1"/>
</dbReference>
<dbReference type="GO" id="GO:0006935">
    <property type="term" value="P:chemotaxis"/>
    <property type="evidence" value="ECO:0007669"/>
    <property type="project" value="InterPro"/>
</dbReference>
<keyword evidence="2" id="KW-0812">Transmembrane</keyword>
<keyword evidence="11" id="KW-1185">Reference proteome</keyword>
<dbReference type="EMBL" id="CABPSX010000007">
    <property type="protein sequence ID" value="VVG72581.1"/>
    <property type="molecule type" value="Genomic_DNA"/>
</dbReference>
<accession>A0A0B5FH86</accession>
<dbReference type="KEGG" id="papi:SG18_14335"/>
<dbReference type="Proteomes" id="UP000364291">
    <property type="component" value="Unassembled WGS sequence"/>
</dbReference>
<dbReference type="SMART" id="SM00283">
    <property type="entry name" value="MA"/>
    <property type="match status" value="1"/>
</dbReference>
<gene>
    <name evidence="9" type="ORF">EJE83_06035</name>
    <name evidence="10" type="ORF">PAP18089_03577</name>
</gene>
<evidence type="ECO:0000256" key="6">
    <source>
        <dbReference type="ARBA" id="ARBA00029447"/>
    </source>
</evidence>
<evidence type="ECO:0000256" key="7">
    <source>
        <dbReference type="PROSITE-ProRule" id="PRU00284"/>
    </source>
</evidence>
<reference evidence="9 11" key="1">
    <citation type="submission" date="2018-12" db="EMBL/GenBank/DDBJ databases">
        <title>Whole genome sequence of a Pandoraea apista isolate from a patient with cystic fibrosis.</title>
        <authorList>
            <person name="Kenna D.T."/>
            <person name="Turton J.F."/>
        </authorList>
    </citation>
    <scope>NUCLEOTIDE SEQUENCE [LARGE SCALE GENOMIC DNA]</scope>
    <source>
        <strain evidence="9 11">Pa13324</strain>
    </source>
</reference>
<dbReference type="InterPro" id="IPR004089">
    <property type="entry name" value="MCPsignal_dom"/>
</dbReference>
<keyword evidence="4" id="KW-0472">Membrane</keyword>
<comment type="similarity">
    <text evidence="6">Belongs to the methyl-accepting chemotaxis (MCP) protein family.</text>
</comment>
<evidence type="ECO:0000313" key="10">
    <source>
        <dbReference type="EMBL" id="VVG72581.1"/>
    </source>
</evidence>